<name>A0A1W1BG53_9ZZZZ</name>
<dbReference type="InterPro" id="IPR036034">
    <property type="entry name" value="PDZ_sf"/>
</dbReference>
<protein>
    <submittedName>
        <fullName evidence="3">General secretion pathway protein C</fullName>
    </submittedName>
</protein>
<gene>
    <name evidence="3" type="ORF">MNB_SV-9-1535</name>
</gene>
<dbReference type="SUPFAM" id="SSF50156">
    <property type="entry name" value="PDZ domain-like"/>
    <property type="match status" value="1"/>
</dbReference>
<dbReference type="InterPro" id="IPR001478">
    <property type="entry name" value="PDZ"/>
</dbReference>
<feature type="transmembrane region" description="Helical" evidence="1">
    <location>
        <begin position="16"/>
        <end position="39"/>
    </location>
</feature>
<proteinExistence type="predicted"/>
<evidence type="ECO:0000256" key="1">
    <source>
        <dbReference type="SAM" id="Phobius"/>
    </source>
</evidence>
<accession>A0A1W1BG53</accession>
<feature type="domain" description="PDZ" evidence="2">
    <location>
        <begin position="198"/>
        <end position="271"/>
    </location>
</feature>
<reference evidence="3" key="1">
    <citation type="submission" date="2016-10" db="EMBL/GenBank/DDBJ databases">
        <authorList>
            <person name="de Groot N.N."/>
        </authorList>
    </citation>
    <scope>NUCLEOTIDE SEQUENCE</scope>
</reference>
<keyword evidence="1" id="KW-0472">Membrane</keyword>
<evidence type="ECO:0000313" key="3">
    <source>
        <dbReference type="EMBL" id="SFV52524.1"/>
    </source>
</evidence>
<dbReference type="Pfam" id="PF13180">
    <property type="entry name" value="PDZ_2"/>
    <property type="match status" value="1"/>
</dbReference>
<dbReference type="EMBL" id="FPHG01000017">
    <property type="protein sequence ID" value="SFV52524.1"/>
    <property type="molecule type" value="Genomic_DNA"/>
</dbReference>
<evidence type="ECO:0000259" key="2">
    <source>
        <dbReference type="SMART" id="SM00228"/>
    </source>
</evidence>
<keyword evidence="1" id="KW-1133">Transmembrane helix</keyword>
<dbReference type="Gene3D" id="2.30.42.10">
    <property type="match status" value="1"/>
</dbReference>
<keyword evidence="1" id="KW-0812">Transmembrane</keyword>
<organism evidence="3">
    <name type="scientific">hydrothermal vent metagenome</name>
    <dbReference type="NCBI Taxonomy" id="652676"/>
    <lineage>
        <taxon>unclassified sequences</taxon>
        <taxon>metagenomes</taxon>
        <taxon>ecological metagenomes</taxon>
    </lineage>
</organism>
<dbReference type="SMART" id="SM00228">
    <property type="entry name" value="PDZ"/>
    <property type="match status" value="1"/>
</dbReference>
<sequence length="281" mass="32133">MGGIMKLLSKEKVIEYLIIILLTMVVVKVILVILTFIFLNKQDIDYRKPSDVKSLYYRTKFVSQKVQKEVKEVTHIKSDTIKSIKLLAIYNSLDNTVITVSKNGKTKVMSLGDEIDGYILEGATATEALFVRDEKNYSIYLNDNSSENGKSSIKYVTIKSDKAKVETSDKEIYRRDGVTTIKKNIIQKYTQNMGDIWKNIGINEKIVDGNIVGFQVNFVKRGSDFAKLGLRRGDIITAINGNALNDYRQAIEVYKNVNSMENLTLRIKRKNEEMELEYEIK</sequence>
<dbReference type="AlphaFoldDB" id="A0A1W1BG53"/>